<proteinExistence type="predicted"/>
<gene>
    <name evidence="1" type="ORF">RAM05_10775</name>
</gene>
<sequence length="502" mass="56577">MSNKQLLDNLKKVLGLTPKYEKLDQRPRVLGGVGLSKMPAKQKEGKACLKSTDLLSFDDAGKPSTENAQIIEGLFDINTGRQFRVFLDPAAEICPDSKISHFSQNTWYKLQLKNQYRATLKRLLNEYDAPISVRTWWPPLDVLTAPLAGGQMSILRADYGMATLDGVVYKMLTQNELNAPAFFSTVPLFSGLLKKSPEQYKQAVEEINNYFCGYLNEANQYNDSSWAELYFRYSDRTEFEISSWDSKAKQIIDSTEKREGKKIPRRDEVEQYYKWTCASAPLTYCAVIDHQSLSADEAYWGIAPEPLGLYDSRWKCADDLAIGVDLISDYALKSAGLNSKDDVNAGNASQVKFADHFIHCFEDSDGVQQFIGGKDISLYWRDKYDEDGNPTTDKDYQLFTTVKGDGITHLWSLDIYPDKGIIDMKFDPVNAKFIPMHPVTPDLLPTGLNDLSGLNMQDKNGNLYALTLSADGFQLHCALTGKIWDIRHNEYILIDSASNNPA</sequence>
<dbReference type="GeneID" id="32536731"/>
<organism evidence="1 2">
    <name type="scientific">Snodgrassella alvi</name>
    <dbReference type="NCBI Taxonomy" id="1196083"/>
    <lineage>
        <taxon>Bacteria</taxon>
        <taxon>Pseudomonadati</taxon>
        <taxon>Pseudomonadota</taxon>
        <taxon>Betaproteobacteria</taxon>
        <taxon>Neisseriales</taxon>
        <taxon>Neisseriaceae</taxon>
        <taxon>Snodgrassella</taxon>
    </lineage>
</organism>
<dbReference type="RefSeq" id="WP_025331407.1">
    <property type="nucleotide sequence ID" value="NZ_CP132375.1"/>
</dbReference>
<dbReference type="AlphaFoldDB" id="A0ABD7Z2R3"/>
<evidence type="ECO:0000313" key="1">
    <source>
        <dbReference type="EMBL" id="WLS98307.1"/>
    </source>
</evidence>
<accession>A0ABD7Z2R3</accession>
<name>A0ABD7Z2R3_9NEIS</name>
<dbReference type="Proteomes" id="UP001229773">
    <property type="component" value="Chromosome"/>
</dbReference>
<reference evidence="1 2" key="1">
    <citation type="submission" date="2023-08" db="EMBL/GenBank/DDBJ databases">
        <title>Complete genome sequences of 12 bacterial strains from the honey bee gut, resolved with long-read nanopore sequencing.</title>
        <authorList>
            <person name="Kwong W.K."/>
            <person name="Acheampong S."/>
            <person name="Polat M.F."/>
        </authorList>
    </citation>
    <scope>NUCLEOTIDE SEQUENCE [LARGE SCALE GENOMIC DNA]</scope>
    <source>
        <strain evidence="2">wkB9</strain>
    </source>
</reference>
<evidence type="ECO:0000313" key="2">
    <source>
        <dbReference type="Proteomes" id="UP001229773"/>
    </source>
</evidence>
<dbReference type="EMBL" id="CP132375">
    <property type="protein sequence ID" value="WLS98307.1"/>
    <property type="molecule type" value="Genomic_DNA"/>
</dbReference>
<protein>
    <submittedName>
        <fullName evidence="1">Uncharacterized protein</fullName>
    </submittedName>
</protein>